<dbReference type="Gene3D" id="3.40.710.10">
    <property type="entry name" value="DD-peptidase/beta-lactamase superfamily"/>
    <property type="match status" value="1"/>
</dbReference>
<dbReference type="Proteomes" id="UP000638648">
    <property type="component" value="Unassembled WGS sequence"/>
</dbReference>
<sequence>MRFLVLSVLTGGLVAGIAIPFAALAGLTAKTASDRFQDLPAGLQAPLLPQRTIIEAADGSPIATIWGDAGNRVEVSHDKIAPVMRQALVSIEDNRFYSEGPLDLRSTLRALITNASTGDVTQGGSTLTQQYVKNVLLTEAGTDKAAQQAAVEDTVGRKLQELKYATEIDKDLSKDQILDGYLNLVNFGESANGVEAAAERYFSTTAAKLTLTQAATLAAIVKSPTAYDPIQHPQNALARRNLVLRDMAYVTHAITPAQAAEAEQQPLGLAPTTPRNGCITAQASAAFFCQYVVNELRTNPVFGKTKAERQTFLDHGDLTIRTTMVPAAEEAAQTAIFDNVAPSDSVASDMVIVQPGTGQIQAMAQSRSMGSGQDQTYFNYATSTALGGTSGFQAGSTFKAFVALAALEQGIAGPDTEIDSPYQLTDGPDIATCVDGKPGEWDWLDWQPTNQTQAESGANTMTSAFAKSVNTYFIQLEEQTGLCDPARIAQSFGVTQDSDDGTGKPLEQYGSFTLGTNLITPVEMANAYATLAADGKYCKPTAILSVTSNTTGEQHAVPHPDCRQVIDPSYTQTLTSMLEDVIQDPIGTGYDVADPGRPAAGKTGTNDSMAMTWFDGYTPNLAAAVWVGDPDHPNRPETDVSLHGTNFPEGRYIGSLYGSAAAAPIWGEGMKEALDGENLPVLPFTASPAPL</sequence>
<evidence type="ECO:0000256" key="2">
    <source>
        <dbReference type="ARBA" id="ARBA00007739"/>
    </source>
</evidence>
<evidence type="ECO:0000256" key="9">
    <source>
        <dbReference type="ARBA" id="ARBA00022984"/>
    </source>
</evidence>
<dbReference type="EMBL" id="JADBEM010000001">
    <property type="protein sequence ID" value="MBE1604683.1"/>
    <property type="molecule type" value="Genomic_DNA"/>
</dbReference>
<dbReference type="SUPFAM" id="SSF53955">
    <property type="entry name" value="Lysozyme-like"/>
    <property type="match status" value="1"/>
</dbReference>
<keyword evidence="6" id="KW-0808">Transferase</keyword>
<dbReference type="GO" id="GO:0009002">
    <property type="term" value="F:serine-type D-Ala-D-Ala carboxypeptidase activity"/>
    <property type="evidence" value="ECO:0007669"/>
    <property type="project" value="UniProtKB-EC"/>
</dbReference>
<comment type="similarity">
    <text evidence="1">In the C-terminal section; belongs to the transpeptidase family.</text>
</comment>
<evidence type="ECO:0000256" key="3">
    <source>
        <dbReference type="ARBA" id="ARBA00022645"/>
    </source>
</evidence>
<dbReference type="GO" id="GO:0030288">
    <property type="term" value="C:outer membrane-bounded periplasmic space"/>
    <property type="evidence" value="ECO:0007669"/>
    <property type="project" value="TreeGrafter"/>
</dbReference>
<proteinExistence type="inferred from homology"/>
<dbReference type="InterPro" id="IPR023346">
    <property type="entry name" value="Lysozyme-like_dom_sf"/>
</dbReference>
<comment type="similarity">
    <text evidence="2">In the N-terminal section; belongs to the glycosyltransferase 51 family.</text>
</comment>
<keyword evidence="4" id="KW-0645">Protease</keyword>
<dbReference type="GO" id="GO:0008658">
    <property type="term" value="F:penicillin binding"/>
    <property type="evidence" value="ECO:0007669"/>
    <property type="project" value="InterPro"/>
</dbReference>
<gene>
    <name evidence="16" type="ORF">HEB94_001531</name>
</gene>
<evidence type="ECO:0000256" key="7">
    <source>
        <dbReference type="ARBA" id="ARBA00022801"/>
    </source>
</evidence>
<dbReference type="AlphaFoldDB" id="A0A927RIL3"/>
<evidence type="ECO:0000256" key="6">
    <source>
        <dbReference type="ARBA" id="ARBA00022679"/>
    </source>
</evidence>
<keyword evidence="10" id="KW-0511">Multifunctional enzyme</keyword>
<evidence type="ECO:0000256" key="12">
    <source>
        <dbReference type="ARBA" id="ARBA00034000"/>
    </source>
</evidence>
<evidence type="ECO:0000256" key="5">
    <source>
        <dbReference type="ARBA" id="ARBA00022676"/>
    </source>
</evidence>
<evidence type="ECO:0000313" key="16">
    <source>
        <dbReference type="EMBL" id="MBE1604683.1"/>
    </source>
</evidence>
<dbReference type="Gene3D" id="1.10.3810.10">
    <property type="entry name" value="Biosynthetic peptidoglycan transglycosylase-like"/>
    <property type="match status" value="1"/>
</dbReference>
<feature type="domain" description="Penicillin-binding protein transpeptidase" evidence="14">
    <location>
        <begin position="351"/>
        <end position="625"/>
    </location>
</feature>
<keyword evidence="17" id="KW-1185">Reference proteome</keyword>
<comment type="catalytic activity">
    <reaction evidence="12">
        <text>Preferential cleavage: (Ac)2-L-Lys-D-Ala-|-D-Ala. Also transpeptidation of peptidyl-alanyl moieties that are N-acyl substituents of D-alanine.</text>
        <dbReference type="EC" id="3.4.16.4"/>
    </reaction>
</comment>
<dbReference type="Pfam" id="PF00905">
    <property type="entry name" value="Transpeptidase"/>
    <property type="match status" value="1"/>
</dbReference>
<dbReference type="InterPro" id="IPR012338">
    <property type="entry name" value="Beta-lactam/transpept-like"/>
</dbReference>
<evidence type="ECO:0000259" key="14">
    <source>
        <dbReference type="Pfam" id="PF00905"/>
    </source>
</evidence>
<evidence type="ECO:0000313" key="17">
    <source>
        <dbReference type="Proteomes" id="UP000638648"/>
    </source>
</evidence>
<accession>A0A927RIL3</accession>
<dbReference type="InterPro" id="IPR050396">
    <property type="entry name" value="Glycosyltr_51/Transpeptidase"/>
</dbReference>
<evidence type="ECO:0000256" key="8">
    <source>
        <dbReference type="ARBA" id="ARBA00022960"/>
    </source>
</evidence>
<keyword evidence="3 16" id="KW-0121">Carboxypeptidase</keyword>
<dbReference type="GO" id="GO:0008360">
    <property type="term" value="P:regulation of cell shape"/>
    <property type="evidence" value="ECO:0007669"/>
    <property type="project" value="UniProtKB-KW"/>
</dbReference>
<keyword evidence="8" id="KW-0133">Cell shape</keyword>
<organism evidence="16 17">
    <name type="scientific">Actinopolymorpha pittospori</name>
    <dbReference type="NCBI Taxonomy" id="648752"/>
    <lineage>
        <taxon>Bacteria</taxon>
        <taxon>Bacillati</taxon>
        <taxon>Actinomycetota</taxon>
        <taxon>Actinomycetes</taxon>
        <taxon>Propionibacteriales</taxon>
        <taxon>Actinopolymorphaceae</taxon>
        <taxon>Actinopolymorpha</taxon>
    </lineage>
</organism>
<evidence type="ECO:0000259" key="15">
    <source>
        <dbReference type="Pfam" id="PF00912"/>
    </source>
</evidence>
<dbReference type="InterPro" id="IPR001264">
    <property type="entry name" value="Glyco_trans_51"/>
</dbReference>
<keyword evidence="9" id="KW-0573">Peptidoglycan synthesis</keyword>
<dbReference type="GO" id="GO:0006508">
    <property type="term" value="P:proteolysis"/>
    <property type="evidence" value="ECO:0007669"/>
    <property type="project" value="UniProtKB-KW"/>
</dbReference>
<dbReference type="RefSeq" id="WP_192749177.1">
    <property type="nucleotide sequence ID" value="NZ_BAABJL010000043.1"/>
</dbReference>
<comment type="catalytic activity">
    <reaction evidence="13">
        <text>[GlcNAc-(1-&gt;4)-Mur2Ac(oyl-L-Ala-gamma-D-Glu-L-Lys-D-Ala-D-Ala)](n)-di-trans,octa-cis-undecaprenyl diphosphate + beta-D-GlcNAc-(1-&gt;4)-Mur2Ac(oyl-L-Ala-gamma-D-Glu-L-Lys-D-Ala-D-Ala)-di-trans,octa-cis-undecaprenyl diphosphate = [GlcNAc-(1-&gt;4)-Mur2Ac(oyl-L-Ala-gamma-D-Glu-L-Lys-D-Ala-D-Ala)](n+1)-di-trans,octa-cis-undecaprenyl diphosphate + di-trans,octa-cis-undecaprenyl diphosphate + H(+)</text>
        <dbReference type="Rhea" id="RHEA:23708"/>
        <dbReference type="Rhea" id="RHEA-COMP:9602"/>
        <dbReference type="Rhea" id="RHEA-COMP:9603"/>
        <dbReference type="ChEBI" id="CHEBI:15378"/>
        <dbReference type="ChEBI" id="CHEBI:58405"/>
        <dbReference type="ChEBI" id="CHEBI:60033"/>
        <dbReference type="ChEBI" id="CHEBI:78435"/>
        <dbReference type="EC" id="2.4.99.28"/>
    </reaction>
</comment>
<protein>
    <submittedName>
        <fullName evidence="16">Membrane peptidoglycan carboxypeptidase</fullName>
    </submittedName>
</protein>
<dbReference type="GO" id="GO:0009252">
    <property type="term" value="P:peptidoglycan biosynthetic process"/>
    <property type="evidence" value="ECO:0007669"/>
    <property type="project" value="UniProtKB-KW"/>
</dbReference>
<dbReference type="PANTHER" id="PTHR32282:SF33">
    <property type="entry name" value="PEPTIDOGLYCAN GLYCOSYLTRANSFERASE"/>
    <property type="match status" value="1"/>
</dbReference>
<evidence type="ECO:0000256" key="10">
    <source>
        <dbReference type="ARBA" id="ARBA00023268"/>
    </source>
</evidence>
<evidence type="ECO:0000256" key="11">
    <source>
        <dbReference type="ARBA" id="ARBA00023316"/>
    </source>
</evidence>
<evidence type="ECO:0000256" key="13">
    <source>
        <dbReference type="ARBA" id="ARBA00049902"/>
    </source>
</evidence>
<evidence type="ECO:0000256" key="1">
    <source>
        <dbReference type="ARBA" id="ARBA00007090"/>
    </source>
</evidence>
<evidence type="ECO:0000256" key="4">
    <source>
        <dbReference type="ARBA" id="ARBA00022670"/>
    </source>
</evidence>
<dbReference type="SUPFAM" id="SSF56601">
    <property type="entry name" value="beta-lactamase/transpeptidase-like"/>
    <property type="match status" value="1"/>
</dbReference>
<dbReference type="PANTHER" id="PTHR32282">
    <property type="entry name" value="BINDING PROTEIN TRANSPEPTIDASE, PUTATIVE-RELATED"/>
    <property type="match status" value="1"/>
</dbReference>
<feature type="domain" description="Glycosyl transferase family 51" evidence="15">
    <location>
        <begin position="59"/>
        <end position="247"/>
    </location>
</feature>
<dbReference type="GO" id="GO:0008955">
    <property type="term" value="F:peptidoglycan glycosyltransferase activity"/>
    <property type="evidence" value="ECO:0007669"/>
    <property type="project" value="UniProtKB-EC"/>
</dbReference>
<keyword evidence="11" id="KW-0961">Cell wall biogenesis/degradation</keyword>
<dbReference type="Pfam" id="PF00912">
    <property type="entry name" value="Transgly"/>
    <property type="match status" value="1"/>
</dbReference>
<dbReference type="InterPro" id="IPR001460">
    <property type="entry name" value="PCN-bd_Tpept"/>
</dbReference>
<name>A0A927RIL3_9ACTN</name>
<dbReference type="GO" id="GO:0071555">
    <property type="term" value="P:cell wall organization"/>
    <property type="evidence" value="ECO:0007669"/>
    <property type="project" value="UniProtKB-KW"/>
</dbReference>
<dbReference type="FunFam" id="1.10.3810.10:FF:000001">
    <property type="entry name" value="Penicillin-binding protein 1A"/>
    <property type="match status" value="1"/>
</dbReference>
<reference evidence="16" key="1">
    <citation type="submission" date="2020-10" db="EMBL/GenBank/DDBJ databases">
        <title>Sequencing the genomes of 1000 actinobacteria strains.</title>
        <authorList>
            <person name="Klenk H.-P."/>
        </authorList>
    </citation>
    <scope>NUCLEOTIDE SEQUENCE</scope>
    <source>
        <strain evidence="16">DSM 45354</strain>
    </source>
</reference>
<keyword evidence="5" id="KW-0328">Glycosyltransferase</keyword>
<keyword evidence="7" id="KW-0378">Hydrolase</keyword>
<dbReference type="InterPro" id="IPR036950">
    <property type="entry name" value="PBP_transglycosylase"/>
</dbReference>
<comment type="caution">
    <text evidence="16">The sequence shown here is derived from an EMBL/GenBank/DDBJ whole genome shotgun (WGS) entry which is preliminary data.</text>
</comment>